<reference evidence="1" key="1">
    <citation type="submission" date="2023-03" db="EMBL/GenBank/DDBJ databases">
        <title>Massive genome expansion in bonnet fungi (Mycena s.s.) driven by repeated elements and novel gene families across ecological guilds.</title>
        <authorList>
            <consortium name="Lawrence Berkeley National Laboratory"/>
            <person name="Harder C.B."/>
            <person name="Miyauchi S."/>
            <person name="Viragh M."/>
            <person name="Kuo A."/>
            <person name="Thoen E."/>
            <person name="Andreopoulos B."/>
            <person name="Lu D."/>
            <person name="Skrede I."/>
            <person name="Drula E."/>
            <person name="Henrissat B."/>
            <person name="Morin E."/>
            <person name="Kohler A."/>
            <person name="Barry K."/>
            <person name="LaButti K."/>
            <person name="Morin E."/>
            <person name="Salamov A."/>
            <person name="Lipzen A."/>
            <person name="Mereny Z."/>
            <person name="Hegedus B."/>
            <person name="Baldrian P."/>
            <person name="Stursova M."/>
            <person name="Weitz H."/>
            <person name="Taylor A."/>
            <person name="Grigoriev I.V."/>
            <person name="Nagy L.G."/>
            <person name="Martin F."/>
            <person name="Kauserud H."/>
        </authorList>
    </citation>
    <scope>NUCLEOTIDE SEQUENCE</scope>
    <source>
        <strain evidence="1">CBHHK182m</strain>
    </source>
</reference>
<dbReference type="Proteomes" id="UP001215598">
    <property type="component" value="Unassembled WGS sequence"/>
</dbReference>
<proteinExistence type="predicted"/>
<evidence type="ECO:0000313" key="2">
    <source>
        <dbReference type="Proteomes" id="UP001215598"/>
    </source>
</evidence>
<sequence>MKETCWLTPSIDFKRLSLTKVARRGDAEHLPVGITTQPTGLLFPDLTACSIPPARAKKKAFFMALPRVIELGDNAQLGEVSDLRWSPKERIIPGVEWNFGVTLQEESALLEDHLQALFQPINHQWSQEEQWLRRRPQPNTATHRQYGAMIRTLINHRHGTAVPDMPPLAAAGNARTLTVVAAGDVRDQFIKIERLSPQNQEMVAKVVRGHFKIVRSNLVRGSHNLRFLSLHSKSSQRQYRRRGSNFSKFRGFHLFERISHISLISAPFDLLWVHSLNSLMLCTKCMGSFLQLGAERKLRLAKCYSVFRCNRKHKWVQGIGVLCLLDEQRSGLGRVLPRFLATIYAEYMPKALYTSVNIQLSTLSRLDPPQSHFEMIRQ</sequence>
<gene>
    <name evidence="1" type="ORF">B0H16DRAFT_1461213</name>
</gene>
<organism evidence="1 2">
    <name type="scientific">Mycena metata</name>
    <dbReference type="NCBI Taxonomy" id="1033252"/>
    <lineage>
        <taxon>Eukaryota</taxon>
        <taxon>Fungi</taxon>
        <taxon>Dikarya</taxon>
        <taxon>Basidiomycota</taxon>
        <taxon>Agaricomycotina</taxon>
        <taxon>Agaricomycetes</taxon>
        <taxon>Agaricomycetidae</taxon>
        <taxon>Agaricales</taxon>
        <taxon>Marasmiineae</taxon>
        <taxon>Mycenaceae</taxon>
        <taxon>Mycena</taxon>
    </lineage>
</organism>
<keyword evidence="2" id="KW-1185">Reference proteome</keyword>
<accession>A0AAD7N8T2</accession>
<dbReference type="EMBL" id="JARKIB010000069">
    <property type="protein sequence ID" value="KAJ7749440.1"/>
    <property type="molecule type" value="Genomic_DNA"/>
</dbReference>
<name>A0AAD7N8T2_9AGAR</name>
<protein>
    <submittedName>
        <fullName evidence="1">Uncharacterized protein</fullName>
    </submittedName>
</protein>
<dbReference type="AlphaFoldDB" id="A0AAD7N8T2"/>
<comment type="caution">
    <text evidence="1">The sequence shown here is derived from an EMBL/GenBank/DDBJ whole genome shotgun (WGS) entry which is preliminary data.</text>
</comment>
<evidence type="ECO:0000313" key="1">
    <source>
        <dbReference type="EMBL" id="KAJ7749440.1"/>
    </source>
</evidence>